<accession>E7RZ70</accession>
<comment type="caution">
    <text evidence="1">The sequence shown here is derived from an EMBL/GenBank/DDBJ whole genome shotgun (WGS) entry which is preliminary data.</text>
</comment>
<organism evidence="1 2">
    <name type="scientific">Lautropia mirabilis ATCC 51599</name>
    <dbReference type="NCBI Taxonomy" id="887898"/>
    <lineage>
        <taxon>Bacteria</taxon>
        <taxon>Pseudomonadati</taxon>
        <taxon>Pseudomonadota</taxon>
        <taxon>Betaproteobacteria</taxon>
        <taxon>Burkholderiales</taxon>
        <taxon>Burkholderiaceae</taxon>
        <taxon>Lautropia</taxon>
    </lineage>
</organism>
<keyword evidence="2" id="KW-1185">Reference proteome</keyword>
<dbReference type="RefSeq" id="WP_005674351.1">
    <property type="nucleotide sequence ID" value="NZ_CP146288.1"/>
</dbReference>
<dbReference type="EMBL" id="AEQP01000022">
    <property type="protein sequence ID" value="EFV93869.1"/>
    <property type="molecule type" value="Genomic_DNA"/>
</dbReference>
<dbReference type="Proteomes" id="UP000011021">
    <property type="component" value="Unassembled WGS sequence"/>
</dbReference>
<dbReference type="HOGENOM" id="CLU_1625011_0_0_4"/>
<reference evidence="1 2" key="1">
    <citation type="submission" date="2010-12" db="EMBL/GenBank/DDBJ databases">
        <authorList>
            <person name="Muzny D."/>
            <person name="Qin X."/>
            <person name="Deng J."/>
            <person name="Jiang H."/>
            <person name="Liu Y."/>
            <person name="Qu J."/>
            <person name="Song X.-Z."/>
            <person name="Zhang L."/>
            <person name="Thornton R."/>
            <person name="Coyle M."/>
            <person name="Francisco L."/>
            <person name="Jackson L."/>
            <person name="Javaid M."/>
            <person name="Korchina V."/>
            <person name="Kovar C."/>
            <person name="Mata R."/>
            <person name="Mathew T."/>
            <person name="Ngo R."/>
            <person name="Nguyen L."/>
            <person name="Nguyen N."/>
            <person name="Okwuonu G."/>
            <person name="Ongeri F."/>
            <person name="Pham C."/>
            <person name="Simmons D."/>
            <person name="Wilczek-Boney K."/>
            <person name="Hale W."/>
            <person name="Jakkamsetti A."/>
            <person name="Pham P."/>
            <person name="Ruth R."/>
            <person name="San Lucas F."/>
            <person name="Warren J."/>
            <person name="Zhang J."/>
            <person name="Zhao Z."/>
            <person name="Zhou C."/>
            <person name="Zhu D."/>
            <person name="Lee S."/>
            <person name="Bess C."/>
            <person name="Blankenburg K."/>
            <person name="Forbes L."/>
            <person name="Fu Q."/>
            <person name="Gubbala S."/>
            <person name="Hirani K."/>
            <person name="Jayaseelan J.C."/>
            <person name="Lara F."/>
            <person name="Munidasa M."/>
            <person name="Palculict T."/>
            <person name="Patil S."/>
            <person name="Pu L.-L."/>
            <person name="Saada N."/>
            <person name="Tang L."/>
            <person name="Weissenberger G."/>
            <person name="Zhu Y."/>
            <person name="Hemphill L."/>
            <person name="Shang Y."/>
            <person name="Youmans B."/>
            <person name="Ayvaz T."/>
            <person name="Ross M."/>
            <person name="Santibanez J."/>
            <person name="Aqrawi P."/>
            <person name="Gross S."/>
            <person name="Joshi V."/>
            <person name="Fowler G."/>
            <person name="Nazareth L."/>
            <person name="Reid J."/>
            <person name="Worley K."/>
            <person name="Petrosino J."/>
            <person name="Highlander S."/>
            <person name="Gibbs R."/>
        </authorList>
    </citation>
    <scope>NUCLEOTIDE SEQUENCE [LARGE SCALE GENOMIC DNA]</scope>
    <source>
        <strain evidence="1 2">ATCC 51599</strain>
    </source>
</reference>
<gene>
    <name evidence="1" type="ORF">HMPREF0551_1984</name>
</gene>
<evidence type="ECO:0000313" key="1">
    <source>
        <dbReference type="EMBL" id="EFV93869.1"/>
    </source>
</evidence>
<dbReference type="AlphaFoldDB" id="E7RZ70"/>
<sequence>MAIGSFFELAHSSSSYASFVQSAMQQISGQGAAPQTENTNGSKFAGVMTDTLSIERAKKTKEIMSGYDMTHMSRNEMIEMAGKLEKSGIITWEQFADLTSPYFDEWDENMNLITNYDQKINYLQGFQEVVNRRKMFLPDDTKSIELAQRTLALAESLYSVSNVR</sequence>
<protein>
    <submittedName>
        <fullName evidence="1">Uncharacterized protein</fullName>
    </submittedName>
</protein>
<evidence type="ECO:0000313" key="2">
    <source>
        <dbReference type="Proteomes" id="UP000011021"/>
    </source>
</evidence>
<name>E7RZ70_9BURK</name>
<proteinExistence type="predicted"/>